<gene>
    <name evidence="2" type="ORF">GCM10010961_02460</name>
</gene>
<dbReference type="Gene3D" id="1.10.260.40">
    <property type="entry name" value="lambda repressor-like DNA-binding domains"/>
    <property type="match status" value="1"/>
</dbReference>
<reference evidence="2" key="1">
    <citation type="journal article" date="2014" name="Int. J. Syst. Evol. Microbiol.">
        <title>Complete genome sequence of Corynebacterium casei LMG S-19264T (=DSM 44701T), isolated from a smear-ripened cheese.</title>
        <authorList>
            <consortium name="US DOE Joint Genome Institute (JGI-PGF)"/>
            <person name="Walter F."/>
            <person name="Albersmeier A."/>
            <person name="Kalinowski J."/>
            <person name="Ruckert C."/>
        </authorList>
    </citation>
    <scope>NUCLEOTIDE SEQUENCE</scope>
    <source>
        <strain evidence="2">CGMCC 1.7081</strain>
    </source>
</reference>
<dbReference type="GO" id="GO:0003677">
    <property type="term" value="F:DNA binding"/>
    <property type="evidence" value="ECO:0007669"/>
    <property type="project" value="InterPro"/>
</dbReference>
<evidence type="ECO:0000259" key="1">
    <source>
        <dbReference type="PROSITE" id="PS50943"/>
    </source>
</evidence>
<dbReference type="Proteomes" id="UP000611500">
    <property type="component" value="Unassembled WGS sequence"/>
</dbReference>
<dbReference type="Pfam" id="PF13443">
    <property type="entry name" value="HTH_26"/>
    <property type="match status" value="1"/>
</dbReference>
<evidence type="ECO:0000313" key="2">
    <source>
        <dbReference type="EMBL" id="GHG79913.1"/>
    </source>
</evidence>
<dbReference type="SUPFAM" id="SSF47413">
    <property type="entry name" value="lambda repressor-like DNA-binding domains"/>
    <property type="match status" value="1"/>
</dbReference>
<dbReference type="PROSITE" id="PS50943">
    <property type="entry name" value="HTH_CROC1"/>
    <property type="match status" value="1"/>
</dbReference>
<proteinExistence type="predicted"/>
<dbReference type="AlphaFoldDB" id="A0A8J3MAV1"/>
<reference evidence="2" key="2">
    <citation type="submission" date="2020-09" db="EMBL/GenBank/DDBJ databases">
        <authorList>
            <person name="Sun Q."/>
            <person name="Zhou Y."/>
        </authorList>
    </citation>
    <scope>NUCLEOTIDE SEQUENCE</scope>
    <source>
        <strain evidence="2">CGMCC 1.7081</strain>
    </source>
</reference>
<keyword evidence="3" id="KW-1185">Reference proteome</keyword>
<name>A0A8J3MAV1_9RHOB</name>
<comment type="caution">
    <text evidence="2">The sequence shown here is derived from an EMBL/GenBank/DDBJ whole genome shotgun (WGS) entry which is preliminary data.</text>
</comment>
<organism evidence="2 3">
    <name type="scientific">Pseudodonghicola xiamenensis</name>
    <dbReference type="NCBI Taxonomy" id="337702"/>
    <lineage>
        <taxon>Bacteria</taxon>
        <taxon>Pseudomonadati</taxon>
        <taxon>Pseudomonadota</taxon>
        <taxon>Alphaproteobacteria</taxon>
        <taxon>Rhodobacterales</taxon>
        <taxon>Paracoccaceae</taxon>
        <taxon>Pseudodonghicola</taxon>
    </lineage>
</organism>
<accession>A0A8J3MAV1</accession>
<dbReference type="EMBL" id="BNAP01000001">
    <property type="protein sequence ID" value="GHG79913.1"/>
    <property type="molecule type" value="Genomic_DNA"/>
</dbReference>
<sequence length="265" mass="30289">MYKSSRSPSELRNMFGANLRILSKKYASISDLSRQLGINRTQLNRYLSGESFPRPDVLDRICQFFDVDARILLEPVDGLTQNTQFLGSPFLAEFMGKASVTISQQQLPSGFYRFSRRSFTDQSQFVVGLIYAFREGGLTLVRGFEAKEAMRAQGLPCDARTREFRGYISLQEDGIAMILSRRNSLTGSYNYMYRVPSFENNFWVGYTTRAMRETLTSTRMTRMTFEYLGRKIGPALEAARGSGFVTADGLLPFHRRLLQIDTPFR</sequence>
<protein>
    <recommendedName>
        <fullName evidence="1">HTH cro/C1-type domain-containing protein</fullName>
    </recommendedName>
</protein>
<dbReference type="SMART" id="SM00530">
    <property type="entry name" value="HTH_XRE"/>
    <property type="match status" value="1"/>
</dbReference>
<feature type="domain" description="HTH cro/C1-type" evidence="1">
    <location>
        <begin position="28"/>
        <end position="72"/>
    </location>
</feature>
<evidence type="ECO:0000313" key="3">
    <source>
        <dbReference type="Proteomes" id="UP000611500"/>
    </source>
</evidence>
<dbReference type="CDD" id="cd00093">
    <property type="entry name" value="HTH_XRE"/>
    <property type="match status" value="1"/>
</dbReference>
<dbReference type="InterPro" id="IPR010982">
    <property type="entry name" value="Lambda_DNA-bd_dom_sf"/>
</dbReference>
<dbReference type="InterPro" id="IPR001387">
    <property type="entry name" value="Cro/C1-type_HTH"/>
</dbReference>
<dbReference type="RefSeq" id="WP_028092010.1">
    <property type="nucleotide sequence ID" value="NZ_BNAP01000001.1"/>
</dbReference>